<evidence type="ECO:0000256" key="3">
    <source>
        <dbReference type="ARBA" id="ARBA00022630"/>
    </source>
</evidence>
<protein>
    <recommendedName>
        <fullName evidence="6">FAD dependent oxidoreductase domain-containing protein</fullName>
    </recommendedName>
</protein>
<evidence type="ECO:0000256" key="5">
    <source>
        <dbReference type="ARBA" id="ARBA00023002"/>
    </source>
</evidence>
<dbReference type="InterPro" id="IPR006076">
    <property type="entry name" value="FAD-dep_OxRdtase"/>
</dbReference>
<dbReference type="Gene3D" id="3.50.50.60">
    <property type="entry name" value="FAD/NAD(P)-binding domain"/>
    <property type="match status" value="1"/>
</dbReference>
<evidence type="ECO:0000313" key="8">
    <source>
        <dbReference type="Proteomes" id="UP001590951"/>
    </source>
</evidence>
<accession>A0ABR4B4K9</accession>
<evidence type="ECO:0000256" key="1">
    <source>
        <dbReference type="ARBA" id="ARBA00001974"/>
    </source>
</evidence>
<proteinExistence type="inferred from homology"/>
<dbReference type="PANTHER" id="PTHR10961">
    <property type="entry name" value="PEROXISOMAL SARCOSINE OXIDASE"/>
    <property type="match status" value="1"/>
</dbReference>
<evidence type="ECO:0000256" key="4">
    <source>
        <dbReference type="ARBA" id="ARBA00022827"/>
    </source>
</evidence>
<keyword evidence="3" id="KW-0285">Flavoprotein</keyword>
<keyword evidence="4" id="KW-0274">FAD</keyword>
<sequence length="432" mass="47673">MATPATNPTYIIVGAGIFGASTAYHLAKTTPSPSITLIDRSPFPCPLAASYDINKIVRADYGDKFYMGLALKAQHKWRTDPLYSQFYHESGMVNIKGTGLGRRMLQDYEDLGISTKAEVIGPEELKERYPLFWDTDYSAAKDCYINPESGWAEAASAVKAVIQASLDDGVEYVEGTVSKLLFDDQGDCFGVELKDGRTIKASKVILSIGAGIAKLIADSAPERPDIQVGDRIVGAAVVTGFVKLTPSQINVYKNMPLFIHRVGGISGEAYPPTSEKVMKFCRDISFSNFYKHAESGRVISTPPLDQEDEGQPSTPQRLKDEIQIVMKGIWGRRAKCMEIDCYRICWDAFTPNQDFIISAHPRCNGLYIAAGGSFHGWKFLPIVGKYVVDLLLGKLAPDLAQRWRWDRAQDGAAQGMLKPIRDLKDLARGNKV</sequence>
<dbReference type="EMBL" id="JBHFEH010000025">
    <property type="protein sequence ID" value="KAL2052675.1"/>
    <property type="molecule type" value="Genomic_DNA"/>
</dbReference>
<evidence type="ECO:0000259" key="6">
    <source>
        <dbReference type="Pfam" id="PF01266"/>
    </source>
</evidence>
<keyword evidence="8" id="KW-1185">Reference proteome</keyword>
<dbReference type="InterPro" id="IPR045170">
    <property type="entry name" value="MTOX"/>
</dbReference>
<keyword evidence="5" id="KW-0560">Oxidoreductase</keyword>
<dbReference type="PANTHER" id="PTHR10961:SF37">
    <property type="entry name" value="FAD DEPENDENT OXIDOREDUCTASE DOMAIN-CONTAINING PROTEIN"/>
    <property type="match status" value="1"/>
</dbReference>
<dbReference type="Proteomes" id="UP001590951">
    <property type="component" value="Unassembled WGS sequence"/>
</dbReference>
<reference evidence="7 8" key="1">
    <citation type="submission" date="2024-09" db="EMBL/GenBank/DDBJ databases">
        <title>Rethinking Asexuality: The Enigmatic Case of Functional Sexual Genes in Lepraria (Stereocaulaceae).</title>
        <authorList>
            <person name="Doellman M."/>
            <person name="Sun Y."/>
            <person name="Barcenas-Pena A."/>
            <person name="Lumbsch H.T."/>
            <person name="Grewe F."/>
        </authorList>
    </citation>
    <scope>NUCLEOTIDE SEQUENCE [LARGE SCALE GENOMIC DNA]</scope>
    <source>
        <strain evidence="7 8">Grewe 0041</strain>
    </source>
</reference>
<dbReference type="Gene3D" id="3.30.9.10">
    <property type="entry name" value="D-Amino Acid Oxidase, subunit A, domain 2"/>
    <property type="match status" value="1"/>
</dbReference>
<evidence type="ECO:0000313" key="7">
    <source>
        <dbReference type="EMBL" id="KAL2052675.1"/>
    </source>
</evidence>
<gene>
    <name evidence="7" type="ORF">ABVK25_006915</name>
</gene>
<dbReference type="Pfam" id="PF01266">
    <property type="entry name" value="DAO"/>
    <property type="match status" value="1"/>
</dbReference>
<comment type="similarity">
    <text evidence="2">Belongs to the MSOX/MTOX family.</text>
</comment>
<organism evidence="7 8">
    <name type="scientific">Lepraria finkii</name>
    <dbReference type="NCBI Taxonomy" id="1340010"/>
    <lineage>
        <taxon>Eukaryota</taxon>
        <taxon>Fungi</taxon>
        <taxon>Dikarya</taxon>
        <taxon>Ascomycota</taxon>
        <taxon>Pezizomycotina</taxon>
        <taxon>Lecanoromycetes</taxon>
        <taxon>OSLEUM clade</taxon>
        <taxon>Lecanoromycetidae</taxon>
        <taxon>Lecanorales</taxon>
        <taxon>Lecanorineae</taxon>
        <taxon>Stereocaulaceae</taxon>
        <taxon>Lepraria</taxon>
    </lineage>
</organism>
<feature type="domain" description="FAD dependent oxidoreductase" evidence="6">
    <location>
        <begin position="10"/>
        <end position="390"/>
    </location>
</feature>
<dbReference type="SUPFAM" id="SSF51905">
    <property type="entry name" value="FAD/NAD(P)-binding domain"/>
    <property type="match status" value="1"/>
</dbReference>
<evidence type="ECO:0000256" key="2">
    <source>
        <dbReference type="ARBA" id="ARBA00010989"/>
    </source>
</evidence>
<name>A0ABR4B4K9_9LECA</name>
<comment type="cofactor">
    <cofactor evidence="1">
        <name>FAD</name>
        <dbReference type="ChEBI" id="CHEBI:57692"/>
    </cofactor>
</comment>
<dbReference type="InterPro" id="IPR036188">
    <property type="entry name" value="FAD/NAD-bd_sf"/>
</dbReference>
<comment type="caution">
    <text evidence="7">The sequence shown here is derived from an EMBL/GenBank/DDBJ whole genome shotgun (WGS) entry which is preliminary data.</text>
</comment>